<dbReference type="GeneID" id="117366167"/>
<protein>
    <submittedName>
        <fullName evidence="5">GRAM domain-containing protein 2B-like</fullName>
    </submittedName>
</protein>
<feature type="domain" description="GRAM" evidence="3">
    <location>
        <begin position="99"/>
        <end position="166"/>
    </location>
</feature>
<sequence length="353" mass="39039">MKLFGTSGRESLTLPLISFSNDTSSPLVSTKVKKSKKKMMEQKKSQSFEETSSEALKPPKLSAMSRSKTYDSSVSKGPENESAPEQKRSFSMNLPKHNVTFHKVFKEVPEEENLIDSFSCAWQKEVLYQGRLYISPNFICFFCSMLRKEIKTLIPVTSVAVLKKANTALLVPNALSIKTTEGDKYLFGSLRNREAAFQVVSSLCSHLQGSQISDVSQDGSTNSSPLVSPADTSSEQCKKTLNSSLSDLEQKSEVYRFPDVSDGASQVINRIKGGNQVAGSSLEVQTKGESWKNKASPKTAIQARWREISTINVILIIYLLLVIILLLSSGYIGLRIVDLEQQLTSMGAWPDRS</sequence>
<evidence type="ECO:0000256" key="1">
    <source>
        <dbReference type="SAM" id="MobiDB-lite"/>
    </source>
</evidence>
<dbReference type="KEGG" id="gsh:117366167"/>
<dbReference type="Pfam" id="PF02893">
    <property type="entry name" value="GRAM"/>
    <property type="match status" value="1"/>
</dbReference>
<keyword evidence="2" id="KW-0812">Transmembrane</keyword>
<dbReference type="OrthoDB" id="2162691at2759"/>
<feature type="compositionally biased region" description="Polar residues" evidence="1">
    <location>
        <begin position="64"/>
        <end position="75"/>
    </location>
</feature>
<dbReference type="AlphaFoldDB" id="A0A6P8S5X0"/>
<dbReference type="SMART" id="SM00568">
    <property type="entry name" value="GRAM"/>
    <property type="match status" value="1"/>
</dbReference>
<evidence type="ECO:0000259" key="3">
    <source>
        <dbReference type="SMART" id="SM00568"/>
    </source>
</evidence>
<dbReference type="InterPro" id="IPR052633">
    <property type="entry name" value="GRAM_domain_protein_2B"/>
</dbReference>
<feature type="region of interest" description="Disordered" evidence="1">
    <location>
        <begin position="15"/>
        <end position="89"/>
    </location>
</feature>
<dbReference type="InterPro" id="IPR004182">
    <property type="entry name" value="GRAM"/>
</dbReference>
<organism evidence="4 5">
    <name type="scientific">Geotrypetes seraphini</name>
    <name type="common">Gaboon caecilian</name>
    <name type="synonym">Caecilia seraphini</name>
    <dbReference type="NCBI Taxonomy" id="260995"/>
    <lineage>
        <taxon>Eukaryota</taxon>
        <taxon>Metazoa</taxon>
        <taxon>Chordata</taxon>
        <taxon>Craniata</taxon>
        <taxon>Vertebrata</taxon>
        <taxon>Euteleostomi</taxon>
        <taxon>Amphibia</taxon>
        <taxon>Gymnophiona</taxon>
        <taxon>Geotrypetes</taxon>
    </lineage>
</organism>
<feature type="region of interest" description="Disordered" evidence="1">
    <location>
        <begin position="213"/>
        <end position="234"/>
    </location>
</feature>
<dbReference type="CDD" id="cd13220">
    <property type="entry name" value="PH-GRAM_GRAMDC"/>
    <property type="match status" value="1"/>
</dbReference>
<keyword evidence="2" id="KW-1133">Transmembrane helix</keyword>
<dbReference type="InParanoid" id="A0A6P8S5X0"/>
<evidence type="ECO:0000256" key="2">
    <source>
        <dbReference type="SAM" id="Phobius"/>
    </source>
</evidence>
<reference evidence="5" key="1">
    <citation type="submission" date="2025-08" db="UniProtKB">
        <authorList>
            <consortium name="RefSeq"/>
        </authorList>
    </citation>
    <scope>IDENTIFICATION</scope>
</reference>
<evidence type="ECO:0000313" key="4">
    <source>
        <dbReference type="Proteomes" id="UP000515159"/>
    </source>
</evidence>
<evidence type="ECO:0000313" key="5">
    <source>
        <dbReference type="RefSeq" id="XP_033813232.1"/>
    </source>
</evidence>
<accession>A0A6P8S5X0</accession>
<name>A0A6P8S5X0_GEOSA</name>
<dbReference type="Proteomes" id="UP000515159">
    <property type="component" value="Chromosome 8"/>
</dbReference>
<feature type="transmembrane region" description="Helical" evidence="2">
    <location>
        <begin position="313"/>
        <end position="334"/>
    </location>
</feature>
<dbReference type="PANTHER" id="PTHR46645">
    <property type="entry name" value="GRAM DOMAIN-CONTAINING PROTEIN 2B-RELATED"/>
    <property type="match status" value="1"/>
</dbReference>
<dbReference type="InterPro" id="IPR011993">
    <property type="entry name" value="PH-like_dom_sf"/>
</dbReference>
<proteinExistence type="predicted"/>
<feature type="compositionally biased region" description="Basic and acidic residues" evidence="1">
    <location>
        <begin position="38"/>
        <end position="47"/>
    </location>
</feature>
<dbReference type="RefSeq" id="XP_033813232.1">
    <property type="nucleotide sequence ID" value="XM_033957341.1"/>
</dbReference>
<dbReference type="PANTHER" id="PTHR46645:SF1">
    <property type="entry name" value="GRAM DOMAIN-CONTAINING PROTEIN"/>
    <property type="match status" value="1"/>
</dbReference>
<dbReference type="Gene3D" id="2.30.29.30">
    <property type="entry name" value="Pleckstrin-homology domain (PH domain)/Phosphotyrosine-binding domain (PTB)"/>
    <property type="match status" value="1"/>
</dbReference>
<keyword evidence="4" id="KW-1185">Reference proteome</keyword>
<gene>
    <name evidence="5" type="primary">LOC117366167</name>
</gene>
<keyword evidence="2" id="KW-0472">Membrane</keyword>